<dbReference type="InterPro" id="IPR050465">
    <property type="entry name" value="UPF0194_transport"/>
</dbReference>
<feature type="domain" description="AprE-like beta-barrel" evidence="5">
    <location>
        <begin position="447"/>
        <end position="529"/>
    </location>
</feature>
<proteinExistence type="inferred from homology"/>
<keyword evidence="4" id="KW-0472">Membrane</keyword>
<keyword evidence="4" id="KW-1133">Transmembrane helix</keyword>
<dbReference type="GO" id="GO:0022857">
    <property type="term" value="F:transmembrane transporter activity"/>
    <property type="evidence" value="ECO:0007669"/>
    <property type="project" value="InterPro"/>
</dbReference>
<evidence type="ECO:0000256" key="4">
    <source>
        <dbReference type="SAM" id="Phobius"/>
    </source>
</evidence>
<dbReference type="Gene3D" id="1.10.287.470">
    <property type="entry name" value="Helix hairpin bin"/>
    <property type="match status" value="1"/>
</dbReference>
<name>A0A1F7W7B8_9BACT</name>
<dbReference type="EMBL" id="MGFD01000020">
    <property type="protein sequence ID" value="OGL98705.1"/>
    <property type="molecule type" value="Genomic_DNA"/>
</dbReference>
<dbReference type="InterPro" id="IPR058982">
    <property type="entry name" value="Beta-barrel_AprE"/>
</dbReference>
<dbReference type="Gene3D" id="2.40.30.170">
    <property type="match status" value="1"/>
</dbReference>
<evidence type="ECO:0000256" key="3">
    <source>
        <dbReference type="ARBA" id="ARBA00023054"/>
    </source>
</evidence>
<dbReference type="AlphaFoldDB" id="A0A1F7W7B8"/>
<comment type="caution">
    <text evidence="6">The sequence shown here is derived from an EMBL/GenBank/DDBJ whole genome shotgun (WGS) entry which is preliminary data.</text>
</comment>
<dbReference type="SUPFAM" id="SSF111369">
    <property type="entry name" value="HlyD-like secretion proteins"/>
    <property type="match status" value="1"/>
</dbReference>
<feature type="transmembrane region" description="Helical" evidence="4">
    <location>
        <begin position="9"/>
        <end position="26"/>
    </location>
</feature>
<dbReference type="Gene3D" id="2.40.420.20">
    <property type="match status" value="1"/>
</dbReference>
<keyword evidence="4" id="KW-0812">Transmembrane</keyword>
<evidence type="ECO:0000313" key="6">
    <source>
        <dbReference type="EMBL" id="OGL98705.1"/>
    </source>
</evidence>
<dbReference type="NCBIfam" id="TIGR01730">
    <property type="entry name" value="RND_mfp"/>
    <property type="match status" value="1"/>
</dbReference>
<evidence type="ECO:0000256" key="1">
    <source>
        <dbReference type="ARBA" id="ARBA00004196"/>
    </source>
</evidence>
<evidence type="ECO:0000313" key="7">
    <source>
        <dbReference type="Proteomes" id="UP000177331"/>
    </source>
</evidence>
<evidence type="ECO:0000256" key="2">
    <source>
        <dbReference type="ARBA" id="ARBA00009477"/>
    </source>
</evidence>
<reference evidence="6 7" key="1">
    <citation type="journal article" date="2016" name="Nat. Commun.">
        <title>Thousands of microbial genomes shed light on interconnected biogeochemical processes in an aquifer system.</title>
        <authorList>
            <person name="Anantharaman K."/>
            <person name="Brown C.T."/>
            <person name="Hug L.A."/>
            <person name="Sharon I."/>
            <person name="Castelle C.J."/>
            <person name="Probst A.J."/>
            <person name="Thomas B.C."/>
            <person name="Singh A."/>
            <person name="Wilkins M.J."/>
            <person name="Karaoz U."/>
            <person name="Brodie E.L."/>
            <person name="Williams K.H."/>
            <person name="Hubbard S.S."/>
            <person name="Banfield J.F."/>
        </authorList>
    </citation>
    <scope>NUCLEOTIDE SEQUENCE [LARGE SCALE GENOMIC DNA]</scope>
</reference>
<accession>A0A1F7W7B8</accession>
<keyword evidence="3" id="KW-0175">Coiled coil</keyword>
<protein>
    <recommendedName>
        <fullName evidence="5">AprE-like beta-barrel domain-containing protein</fullName>
    </recommendedName>
</protein>
<evidence type="ECO:0000259" key="5">
    <source>
        <dbReference type="Pfam" id="PF26002"/>
    </source>
</evidence>
<comment type="similarity">
    <text evidence="2">Belongs to the membrane fusion protein (MFP) (TC 8.A.1) family.</text>
</comment>
<dbReference type="Proteomes" id="UP000177331">
    <property type="component" value="Unassembled WGS sequence"/>
</dbReference>
<dbReference type="GO" id="GO:0016020">
    <property type="term" value="C:membrane"/>
    <property type="evidence" value="ECO:0007669"/>
    <property type="project" value="InterPro"/>
</dbReference>
<dbReference type="PANTHER" id="PTHR32347:SF23">
    <property type="entry name" value="BLL5650 PROTEIN"/>
    <property type="match status" value="1"/>
</dbReference>
<dbReference type="Pfam" id="PF26002">
    <property type="entry name" value="Beta-barrel_AprE"/>
    <property type="match status" value="1"/>
</dbReference>
<organism evidence="6 7">
    <name type="scientific">Candidatus Uhrbacteria bacterium RIFOXYB2_FULL_45_11</name>
    <dbReference type="NCBI Taxonomy" id="1802421"/>
    <lineage>
        <taxon>Bacteria</taxon>
        <taxon>Candidatus Uhriibacteriota</taxon>
    </lineage>
</organism>
<gene>
    <name evidence="6" type="ORF">A2318_00290</name>
</gene>
<dbReference type="PANTHER" id="PTHR32347">
    <property type="entry name" value="EFFLUX SYSTEM COMPONENT YKNX-RELATED"/>
    <property type="match status" value="1"/>
</dbReference>
<dbReference type="Gene3D" id="2.40.50.100">
    <property type="match status" value="2"/>
</dbReference>
<dbReference type="STRING" id="1802421.A2318_00290"/>
<dbReference type="GO" id="GO:0030313">
    <property type="term" value="C:cell envelope"/>
    <property type="evidence" value="ECO:0007669"/>
    <property type="project" value="UniProtKB-SubCell"/>
</dbReference>
<dbReference type="InterPro" id="IPR006143">
    <property type="entry name" value="RND_pump_MFP"/>
</dbReference>
<sequence>MRRFLRKPWFWVPVAVVVVAIAFFIFRGQKPPEYSVAQVEKGTLIQDVSETGVVVSRLDIAYGWDTSGRVVAIEKHVGDSVKKEDIIARMENTQQQVRLRQAQAGLASAQAQLNLKIAGVSSEDKQKLLASLQQVQAERDKTYVTSQATVDTALKALETAKNNLQLASGGDSSKIVQDAYETLFNTLKNSVANMVAALQTSDSVLGVDNTYANQAFEKDLGIMDARTVSRAIQSYGVATLALQSARTLVNPLVATGSHIAIDSAASSVQLALFAVRENLVDTSVLLGATLPLGGMTQTNLDALKAAVSTQQTTISSSVTTLTNAVHGVTTARNSLSSYEIAAQKADQDYGTALKQRDVDRVIADARVAQAQAAYDAVIAAPRQVDIASLQAEVARQQAGVQAAQDDLEKTILRARADGVISKIDVAVGENVTMNTPAVALISADQKIEVDISESDVAKIVVENPVHITFDAFGEQRVFSGTVVSVDPAQTLISGVVYYKTTIALNAPDAQSGETLEIKPGMTANTVIETARRENILKIPSRAVLTEGGASYVRVLTNAKTAAFEKRPVQTGLRNSEGEIEVVSGLKEGETVITFIKENAL</sequence>
<comment type="subcellular location">
    <subcellularLocation>
        <location evidence="1">Cell envelope</location>
    </subcellularLocation>
</comment>